<evidence type="ECO:0000313" key="1">
    <source>
        <dbReference type="EMBL" id="OCT74307.1"/>
    </source>
</evidence>
<evidence type="ECO:0000313" key="2">
    <source>
        <dbReference type="Proteomes" id="UP000694892"/>
    </source>
</evidence>
<dbReference type="Proteomes" id="UP000694892">
    <property type="component" value="Chromosome 6S"/>
</dbReference>
<name>A0A974CK20_XENLA</name>
<accession>A0A974CK20</accession>
<protein>
    <submittedName>
        <fullName evidence="1">Uncharacterized protein</fullName>
    </submittedName>
</protein>
<dbReference type="AlphaFoldDB" id="A0A974CK20"/>
<proteinExistence type="predicted"/>
<sequence length="78" mass="8876">MFYVTSIYLQKKVGCAQTPHPLILKSEATHFFYLFIKSLTLLLGGSRCKCLNSDLHMHFQVTHRSKSLARVLLPEPVA</sequence>
<reference evidence="2" key="1">
    <citation type="journal article" date="2016" name="Nature">
        <title>Genome evolution in the allotetraploid frog Xenopus laevis.</title>
        <authorList>
            <person name="Session A.M."/>
            <person name="Uno Y."/>
            <person name="Kwon T."/>
            <person name="Chapman J.A."/>
            <person name="Toyoda A."/>
            <person name="Takahashi S."/>
            <person name="Fukui A."/>
            <person name="Hikosaka A."/>
            <person name="Suzuki A."/>
            <person name="Kondo M."/>
            <person name="van Heeringen S.J."/>
            <person name="Quigley I."/>
            <person name="Heinz S."/>
            <person name="Ogino H."/>
            <person name="Ochi H."/>
            <person name="Hellsten U."/>
            <person name="Lyons J.B."/>
            <person name="Simakov O."/>
            <person name="Putnam N."/>
            <person name="Stites J."/>
            <person name="Kuroki Y."/>
            <person name="Tanaka T."/>
            <person name="Michiue T."/>
            <person name="Watanabe M."/>
            <person name="Bogdanovic O."/>
            <person name="Lister R."/>
            <person name="Georgiou G."/>
            <person name="Paranjpe S.S."/>
            <person name="van Kruijsbergen I."/>
            <person name="Shu S."/>
            <person name="Carlson J."/>
            <person name="Kinoshita T."/>
            <person name="Ohta Y."/>
            <person name="Mawaribuchi S."/>
            <person name="Jenkins J."/>
            <person name="Grimwood J."/>
            <person name="Schmutz J."/>
            <person name="Mitros T."/>
            <person name="Mozaffari S.V."/>
            <person name="Suzuki Y."/>
            <person name="Haramoto Y."/>
            <person name="Yamamoto T.S."/>
            <person name="Takagi C."/>
            <person name="Heald R."/>
            <person name="Miller K."/>
            <person name="Haudenschild C."/>
            <person name="Kitzman J."/>
            <person name="Nakayama T."/>
            <person name="Izutsu Y."/>
            <person name="Robert J."/>
            <person name="Fortriede J."/>
            <person name="Burns K."/>
            <person name="Lotay V."/>
            <person name="Karimi K."/>
            <person name="Yasuoka Y."/>
            <person name="Dichmann D.S."/>
            <person name="Flajnik M.F."/>
            <person name="Houston D.W."/>
            <person name="Shendure J."/>
            <person name="DuPasquier L."/>
            <person name="Vize P.D."/>
            <person name="Zorn A.M."/>
            <person name="Ito M."/>
            <person name="Marcotte E.M."/>
            <person name="Wallingford J.B."/>
            <person name="Ito Y."/>
            <person name="Asashima M."/>
            <person name="Ueno N."/>
            <person name="Matsuda Y."/>
            <person name="Veenstra G.J."/>
            <person name="Fujiyama A."/>
            <person name="Harland R.M."/>
            <person name="Taira M."/>
            <person name="Rokhsar D.S."/>
        </authorList>
    </citation>
    <scope>NUCLEOTIDE SEQUENCE [LARGE SCALE GENOMIC DNA]</scope>
    <source>
        <strain evidence="2">J</strain>
    </source>
</reference>
<dbReference type="EMBL" id="CM004477">
    <property type="protein sequence ID" value="OCT74307.1"/>
    <property type="molecule type" value="Genomic_DNA"/>
</dbReference>
<organism evidence="1 2">
    <name type="scientific">Xenopus laevis</name>
    <name type="common">African clawed frog</name>
    <dbReference type="NCBI Taxonomy" id="8355"/>
    <lineage>
        <taxon>Eukaryota</taxon>
        <taxon>Metazoa</taxon>
        <taxon>Chordata</taxon>
        <taxon>Craniata</taxon>
        <taxon>Vertebrata</taxon>
        <taxon>Euteleostomi</taxon>
        <taxon>Amphibia</taxon>
        <taxon>Batrachia</taxon>
        <taxon>Anura</taxon>
        <taxon>Pipoidea</taxon>
        <taxon>Pipidae</taxon>
        <taxon>Xenopodinae</taxon>
        <taxon>Xenopus</taxon>
        <taxon>Xenopus</taxon>
    </lineage>
</organism>
<gene>
    <name evidence="1" type="ORF">XELAEV_18033269mg</name>
</gene>